<dbReference type="PROSITE" id="PS50966">
    <property type="entry name" value="ZF_SWIM"/>
    <property type="match status" value="1"/>
</dbReference>
<evidence type="ECO:0000256" key="1">
    <source>
        <dbReference type="PROSITE-ProRule" id="PRU00325"/>
    </source>
</evidence>
<dbReference type="EMBL" id="JAQQBS010001422">
    <property type="protein sequence ID" value="KAK0165718.1"/>
    <property type="molecule type" value="Genomic_DNA"/>
</dbReference>
<feature type="domain" description="SWIM-type" evidence="2">
    <location>
        <begin position="58"/>
        <end position="94"/>
    </location>
</feature>
<dbReference type="InterPro" id="IPR007527">
    <property type="entry name" value="Znf_SWIM"/>
</dbReference>
<keyword evidence="1" id="KW-0862">Zinc</keyword>
<gene>
    <name evidence="3" type="ORF">PV328_004217</name>
</gene>
<proteinExistence type="predicted"/>
<comment type="caution">
    <text evidence="3">The sequence shown here is derived from an EMBL/GenBank/DDBJ whole genome shotgun (WGS) entry which is preliminary data.</text>
</comment>
<evidence type="ECO:0000313" key="3">
    <source>
        <dbReference type="EMBL" id="KAK0165718.1"/>
    </source>
</evidence>
<organism evidence="3 4">
    <name type="scientific">Microctonus aethiopoides</name>
    <dbReference type="NCBI Taxonomy" id="144406"/>
    <lineage>
        <taxon>Eukaryota</taxon>
        <taxon>Metazoa</taxon>
        <taxon>Ecdysozoa</taxon>
        <taxon>Arthropoda</taxon>
        <taxon>Hexapoda</taxon>
        <taxon>Insecta</taxon>
        <taxon>Pterygota</taxon>
        <taxon>Neoptera</taxon>
        <taxon>Endopterygota</taxon>
        <taxon>Hymenoptera</taxon>
        <taxon>Apocrita</taxon>
        <taxon>Ichneumonoidea</taxon>
        <taxon>Braconidae</taxon>
        <taxon>Euphorinae</taxon>
        <taxon>Microctonus</taxon>
    </lineage>
</organism>
<accession>A0AA39FA52</accession>
<reference evidence="3" key="2">
    <citation type="submission" date="2023-03" db="EMBL/GenBank/DDBJ databases">
        <authorList>
            <person name="Inwood S.N."/>
            <person name="Skelly J.G."/>
            <person name="Guhlin J."/>
            <person name="Harrop T.W.R."/>
            <person name="Goldson S.G."/>
            <person name="Dearden P.K."/>
        </authorList>
    </citation>
    <scope>NUCLEOTIDE SEQUENCE</scope>
    <source>
        <strain evidence="3">Irish</strain>
        <tissue evidence="3">Whole body</tissue>
    </source>
</reference>
<dbReference type="Proteomes" id="UP001168990">
    <property type="component" value="Unassembled WGS sequence"/>
</dbReference>
<evidence type="ECO:0000313" key="4">
    <source>
        <dbReference type="Proteomes" id="UP001168990"/>
    </source>
</evidence>
<keyword evidence="4" id="KW-1185">Reference proteome</keyword>
<name>A0AA39FA52_9HYME</name>
<evidence type="ECO:0000259" key="2">
    <source>
        <dbReference type="PROSITE" id="PS50966"/>
    </source>
</evidence>
<dbReference type="AlphaFoldDB" id="A0AA39FA52"/>
<reference evidence="3" key="1">
    <citation type="journal article" date="2023" name="bioRxiv">
        <title>Scaffold-level genome assemblies of two parasitoid biocontrol wasps reveal the parthenogenesis mechanism and an associated novel virus.</title>
        <authorList>
            <person name="Inwood S."/>
            <person name="Skelly J."/>
            <person name="Guhlin J."/>
            <person name="Harrop T."/>
            <person name="Goldson S."/>
            <person name="Dearden P."/>
        </authorList>
    </citation>
    <scope>NUCLEOTIDE SEQUENCE</scope>
    <source>
        <strain evidence="3">Irish</strain>
        <tissue evidence="3">Whole body</tissue>
    </source>
</reference>
<dbReference type="Pfam" id="PF04434">
    <property type="entry name" value="SWIM"/>
    <property type="match status" value="1"/>
</dbReference>
<dbReference type="GO" id="GO:0008270">
    <property type="term" value="F:zinc ion binding"/>
    <property type="evidence" value="ECO:0007669"/>
    <property type="project" value="UniProtKB-KW"/>
</dbReference>
<keyword evidence="1" id="KW-0479">Metal-binding</keyword>
<keyword evidence="1" id="KW-0863">Zinc-finger</keyword>
<sequence length="161" mass="18398">MMNISSICYWAGMNLKQRNFVEGERIFKASHIIKSGKNKDKNSRSNTVSFTAYRLKTSKLMVQLNGEIISVQCSCKAGSGEQCKHIIATLFYCNRNDISQTEELSCIDKACVWKKSFQDILGNYAPQQLLEHKFTNGYVANLEYGSGCYVCDYCEDYKKYN</sequence>
<protein>
    <recommendedName>
        <fullName evidence="2">SWIM-type domain-containing protein</fullName>
    </recommendedName>
</protein>